<gene>
    <name evidence="1" type="ORF">PFDG_05325</name>
</gene>
<dbReference type="AlphaFoldDB" id="A0A0L7MA93"/>
<evidence type="ECO:0000313" key="1">
    <source>
        <dbReference type="EMBL" id="KOB89772.1"/>
    </source>
</evidence>
<protein>
    <submittedName>
        <fullName evidence="1">Uncharacterized protein</fullName>
    </submittedName>
</protein>
<reference evidence="2" key="2">
    <citation type="submission" date="2006-09" db="EMBL/GenBank/DDBJ databases">
        <title>The genome sequence of Plasmodium falciparum Dd2.</title>
        <authorList>
            <consortium name="The Broad Institute Genome Sequencing Platform"/>
            <person name="Birren B."/>
            <person name="Lander E."/>
            <person name="Galagan J."/>
            <person name="Nusbaum C."/>
            <person name="Devon K."/>
            <person name="Henn M."/>
            <person name="Jaffe D."/>
            <person name="Butler J."/>
            <person name="Alvarez P."/>
            <person name="Gnerre S."/>
            <person name="Grabherr M."/>
            <person name="Kleber M."/>
            <person name="Mauceli E."/>
            <person name="Brockman W."/>
            <person name="MacCallum I.A."/>
            <person name="Rounsley S."/>
            <person name="Young S."/>
            <person name="LaButti K."/>
            <person name="Pushparaj V."/>
            <person name="DeCaprio D."/>
            <person name="Crawford M."/>
            <person name="Koehrsen M."/>
            <person name="Engels R."/>
            <person name="Montgomery P."/>
            <person name="Pearson M."/>
            <person name="Howarth C."/>
            <person name="Larson L."/>
            <person name="Luoma S."/>
            <person name="White J."/>
            <person name="Kodira C."/>
            <person name="Zeng Q."/>
            <person name="O'Leary S."/>
            <person name="Yandava C."/>
            <person name="Alvarado L."/>
            <person name="Wirth D."/>
            <person name="Volkman S."/>
            <person name="Hartl D."/>
        </authorList>
    </citation>
    <scope>NUCLEOTIDE SEQUENCE [LARGE SCALE GENOMIC DNA]</scope>
</reference>
<organism evidence="1 2">
    <name type="scientific">Plasmodium falciparum (isolate Dd2)</name>
    <dbReference type="NCBI Taxonomy" id="57267"/>
    <lineage>
        <taxon>Eukaryota</taxon>
        <taxon>Sar</taxon>
        <taxon>Alveolata</taxon>
        <taxon>Apicomplexa</taxon>
        <taxon>Aconoidasida</taxon>
        <taxon>Haemosporida</taxon>
        <taxon>Plasmodiidae</taxon>
        <taxon>Plasmodium</taxon>
        <taxon>Plasmodium (Laverania)</taxon>
    </lineage>
</organism>
<dbReference type="KEGG" id="pfd:PFDG_05325"/>
<reference evidence="2" key="1">
    <citation type="submission" date="2006-09" db="EMBL/GenBank/DDBJ databases">
        <title>Annotation of Plasmodium falciparum Dd2.</title>
        <authorList>
            <consortium name="The Broad Institute Genome Sequencing Platform"/>
            <person name="Volkman S.K."/>
            <person name="Neafsey D.E."/>
            <person name="Dash A.P."/>
            <person name="Chitnis C.E."/>
            <person name="Hartl D.L."/>
            <person name="Young S.K."/>
            <person name="Zeng Q."/>
            <person name="Koehrsen M."/>
            <person name="Alvarado L."/>
            <person name="Berlin A."/>
            <person name="Borenstein D."/>
            <person name="Chapman S.B."/>
            <person name="Chen Z."/>
            <person name="Engels R."/>
            <person name="Freedman E."/>
            <person name="Gellesch M."/>
            <person name="Goldberg J."/>
            <person name="Griggs A."/>
            <person name="Gujja S."/>
            <person name="Heilman E.R."/>
            <person name="Heiman D.I."/>
            <person name="Howarth C."/>
            <person name="Jen D."/>
            <person name="Larson L."/>
            <person name="Mehta T."/>
            <person name="Neiman D."/>
            <person name="Park D."/>
            <person name="Pearson M."/>
            <person name="Roberts A."/>
            <person name="Saif S."/>
            <person name="Shea T."/>
            <person name="Shenoy N."/>
            <person name="Sisk P."/>
            <person name="Stolte C."/>
            <person name="Sykes S."/>
            <person name="Walk T."/>
            <person name="White J."/>
            <person name="Yandava C."/>
            <person name="Haas B."/>
            <person name="Henn M.R."/>
            <person name="Nusbaum C."/>
            <person name="Birren B."/>
        </authorList>
    </citation>
    <scope>NUCLEOTIDE SEQUENCE [LARGE SCALE GENOMIC DNA]</scope>
</reference>
<sequence>MTDIINMTKKKVCLKKCIKWMNMELYNKSKKKKNIENINTINHINNINNIDDGDNNNKMTTANNITLAGAQPDDITMLPNNKIYNTDQLNRSSVFKNMTFINHNNKNTYNDNNMFV</sequence>
<accession>A0A0L7MA93</accession>
<evidence type="ECO:0000313" key="2">
    <source>
        <dbReference type="Proteomes" id="UP000054282"/>
    </source>
</evidence>
<dbReference type="Proteomes" id="UP000054282">
    <property type="component" value="Unassembled WGS sequence"/>
</dbReference>
<feature type="non-terminal residue" evidence="1">
    <location>
        <position position="116"/>
    </location>
</feature>
<dbReference type="EMBL" id="GG703207">
    <property type="protein sequence ID" value="KOB89772.1"/>
    <property type="molecule type" value="Genomic_DNA"/>
</dbReference>
<proteinExistence type="predicted"/>
<name>A0A0L7MA93_PLAF4</name>